<dbReference type="Proteomes" id="UP000789920">
    <property type="component" value="Unassembled WGS sequence"/>
</dbReference>
<proteinExistence type="predicted"/>
<evidence type="ECO:0000313" key="2">
    <source>
        <dbReference type="Proteomes" id="UP000789920"/>
    </source>
</evidence>
<reference evidence="1" key="1">
    <citation type="submission" date="2021-06" db="EMBL/GenBank/DDBJ databases">
        <authorList>
            <person name="Kallberg Y."/>
            <person name="Tangrot J."/>
            <person name="Rosling A."/>
        </authorList>
    </citation>
    <scope>NUCLEOTIDE SEQUENCE</scope>
    <source>
        <strain evidence="1">MA461A</strain>
    </source>
</reference>
<keyword evidence="2" id="KW-1185">Reference proteome</keyword>
<dbReference type="EMBL" id="CAJVQC010134478">
    <property type="protein sequence ID" value="CAG8842520.1"/>
    <property type="molecule type" value="Genomic_DNA"/>
</dbReference>
<sequence>KLLAKFLFSLGLRESPPLNIILQLADVSNSDAALRSKALKYFMDNFKDKYSSVYKAEEVKVSFLPCTDPKIYATPMGCFSSQECTIMNFNALHQDLRFRADELGIRQHPNREQLLNRLIQNPPENEQRAKEIFGYLASRLGDFNQTDWSSLRDLHFIPIRDKTQTSLAKYVTPRDCFFKGHDET</sequence>
<feature type="non-terminal residue" evidence="1">
    <location>
        <position position="184"/>
    </location>
</feature>
<gene>
    <name evidence="1" type="ORF">RPERSI_LOCUS32359</name>
</gene>
<organism evidence="1 2">
    <name type="scientific">Racocetra persica</name>
    <dbReference type="NCBI Taxonomy" id="160502"/>
    <lineage>
        <taxon>Eukaryota</taxon>
        <taxon>Fungi</taxon>
        <taxon>Fungi incertae sedis</taxon>
        <taxon>Mucoromycota</taxon>
        <taxon>Glomeromycotina</taxon>
        <taxon>Glomeromycetes</taxon>
        <taxon>Diversisporales</taxon>
        <taxon>Gigasporaceae</taxon>
        <taxon>Racocetra</taxon>
    </lineage>
</organism>
<comment type="caution">
    <text evidence="1">The sequence shown here is derived from an EMBL/GenBank/DDBJ whole genome shotgun (WGS) entry which is preliminary data.</text>
</comment>
<evidence type="ECO:0000313" key="1">
    <source>
        <dbReference type="EMBL" id="CAG8842520.1"/>
    </source>
</evidence>
<feature type="non-terminal residue" evidence="1">
    <location>
        <position position="1"/>
    </location>
</feature>
<accession>A0ACA9SKG2</accession>
<name>A0ACA9SKG2_9GLOM</name>
<protein>
    <submittedName>
        <fullName evidence="1">2605_t:CDS:1</fullName>
    </submittedName>
</protein>